<dbReference type="InterPro" id="IPR035802">
    <property type="entry name" value="ENTH/VHS_tepsin"/>
</dbReference>
<feature type="region of interest" description="Disordered" evidence="5">
    <location>
        <begin position="819"/>
        <end position="860"/>
    </location>
</feature>
<feature type="compositionally biased region" description="Low complexity" evidence="5">
    <location>
        <begin position="837"/>
        <end position="860"/>
    </location>
</feature>
<sequence>MSRELLSEATSIHEGTVPVYLLDQISRTWHQDDRRGRRRALDTLVQRRGCVGQLGANDGAGEKMADYLLGRMGKSNMNVKLKAMQVINHSLKAGDNAFNHFIRQDEANIRALSNFQGQIDPAYGDEKNRRVRMAALEMLNYLGLPTNFAAGSSAAPPPPSTFMPQAYSSNAPTNSSQTTTWGNPPPPAQQQQSTQWSNPTHNAPARQGSQYGSNSSAGVGGGGGPWGREPSGPPASYGNSSNPQPPQYGNSSAPQYGQPPAPYRDSPAQYGNDQQPPQYGQPPPPAYGGPQSTYNPTSQQYGGPSQSQYGSNTQQQQYGGSNTQQQQYGGSNTQQQQYGGSNNVPDYGNPTGGAPAENPSWRGSVASNSSAGGGRNATGVWGKSGYEKKEPTAQEMIPTRWSTARDNRPTVLVGGKSSLFAPGKPAAPPVGGFGVNRMGSSGHMGGMSGGFQPPPGPPPMMSSSNMGGGGFNGRPSSSQPVFDRPKSKIEETLDVVQKKGFQLKDMWDRRNMDKSMASSLAEHDDYVNTNASLDSRGQTYQPQAPTGSSDKSSQILMDATFDWEYERSLIDDLCPPGGLARAPPAENLKRFVDLAKTLDMTIVGDLLLDKLEDESWQVRLKGLCVWESLLEAPGCSQYGQWLEENIELLQHVGQDPKSHVATKAKRILQLIGVEAAHQPVAAPAAHKHKHAQQQQPVDLLALGDMSLGDAQPQGFLQPGVHQPSFQQPGGFQQPQVAQGGFPQGFAQQQPLPPSSFQQMPQAAAAAPPANLLDLSFSPVKSATPTPTTALDPLSLSSLPPNASRSIGDFGKDLFTLANSPRAASTPTQPSQPSIFQTASPAAAQAPPPATAAQKSAFSFM</sequence>
<protein>
    <submittedName>
        <fullName evidence="7">Aste57867_19954 protein</fullName>
    </submittedName>
</protein>
<name>A0A485LEJ5_9STRA</name>
<evidence type="ECO:0000256" key="2">
    <source>
        <dbReference type="ARBA" id="ARBA00004555"/>
    </source>
</evidence>
<feature type="compositionally biased region" description="Low complexity" evidence="5">
    <location>
        <begin position="298"/>
        <end position="343"/>
    </location>
</feature>
<dbReference type="PANTHER" id="PTHR21514:SF0">
    <property type="entry name" value="AP-4 COMPLEX ACCESSORY SUBUNIT TEPSIN"/>
    <property type="match status" value="1"/>
</dbReference>
<dbReference type="InterPro" id="IPR008942">
    <property type="entry name" value="ENTH_VHS"/>
</dbReference>
<evidence type="ECO:0000256" key="1">
    <source>
        <dbReference type="ARBA" id="ARBA00004541"/>
    </source>
</evidence>
<keyword evidence="3" id="KW-0333">Golgi apparatus</keyword>
<dbReference type="Proteomes" id="UP000332933">
    <property type="component" value="Unassembled WGS sequence"/>
</dbReference>
<dbReference type="EMBL" id="CAADRA010006748">
    <property type="protein sequence ID" value="VFT96651.1"/>
    <property type="molecule type" value="Genomic_DNA"/>
</dbReference>
<dbReference type="InterPro" id="IPR039273">
    <property type="entry name" value="TEPSIN"/>
</dbReference>
<evidence type="ECO:0000313" key="7">
    <source>
        <dbReference type="EMBL" id="VFT96651.1"/>
    </source>
</evidence>
<organism evidence="7 8">
    <name type="scientific">Aphanomyces stellatus</name>
    <dbReference type="NCBI Taxonomy" id="120398"/>
    <lineage>
        <taxon>Eukaryota</taxon>
        <taxon>Sar</taxon>
        <taxon>Stramenopiles</taxon>
        <taxon>Oomycota</taxon>
        <taxon>Saprolegniomycetes</taxon>
        <taxon>Saprolegniales</taxon>
        <taxon>Verrucalvaceae</taxon>
        <taxon>Aphanomyces</taxon>
    </lineage>
</organism>
<evidence type="ECO:0000313" key="8">
    <source>
        <dbReference type="Proteomes" id="UP000332933"/>
    </source>
</evidence>
<feature type="region of interest" description="Disordered" evidence="5">
    <location>
        <begin position="530"/>
        <end position="552"/>
    </location>
</feature>
<feature type="region of interest" description="Disordered" evidence="5">
    <location>
        <begin position="152"/>
        <end position="448"/>
    </location>
</feature>
<feature type="compositionally biased region" description="Low complexity" evidence="5">
    <location>
        <begin position="269"/>
        <end position="278"/>
    </location>
</feature>
<feature type="region of interest" description="Disordered" evidence="5">
    <location>
        <begin position="777"/>
        <end position="798"/>
    </location>
</feature>
<dbReference type="GO" id="GO:0032588">
    <property type="term" value="C:trans-Golgi network membrane"/>
    <property type="evidence" value="ECO:0007669"/>
    <property type="project" value="TreeGrafter"/>
</dbReference>
<evidence type="ECO:0000256" key="5">
    <source>
        <dbReference type="SAM" id="MobiDB-lite"/>
    </source>
</evidence>
<feature type="compositionally biased region" description="Low complexity" evidence="5">
    <location>
        <begin position="722"/>
        <end position="764"/>
    </location>
</feature>
<gene>
    <name evidence="7" type="primary">Aste57867_19954</name>
    <name evidence="6" type="ORF">As57867_019888</name>
    <name evidence="7" type="ORF">ASTE57867_19954</name>
</gene>
<feature type="compositionally biased region" description="Low complexity" evidence="5">
    <location>
        <begin position="189"/>
        <end position="200"/>
    </location>
</feature>
<feature type="compositionally biased region" description="Polar residues" evidence="5">
    <location>
        <begin position="237"/>
        <end position="255"/>
    </location>
</feature>
<proteinExistence type="predicted"/>
<dbReference type="PANTHER" id="PTHR21514">
    <property type="entry name" value="AP-4 COMPLEX ACCESSORY SUBUNIT TEPSIN"/>
    <property type="match status" value="1"/>
</dbReference>
<dbReference type="AlphaFoldDB" id="A0A485LEJ5"/>
<dbReference type="GO" id="GO:0031410">
    <property type="term" value="C:cytoplasmic vesicle"/>
    <property type="evidence" value="ECO:0007669"/>
    <property type="project" value="UniProtKB-SubCell"/>
</dbReference>
<reference evidence="7 8" key="1">
    <citation type="submission" date="2019-03" db="EMBL/GenBank/DDBJ databases">
        <authorList>
            <person name="Gaulin E."/>
            <person name="Dumas B."/>
        </authorList>
    </citation>
    <scope>NUCLEOTIDE SEQUENCE [LARGE SCALE GENOMIC DNA]</scope>
    <source>
        <strain evidence="7">CBS 568.67</strain>
    </source>
</reference>
<reference evidence="6" key="2">
    <citation type="submission" date="2019-06" db="EMBL/GenBank/DDBJ databases">
        <title>Genomics analysis of Aphanomyces spp. identifies a new class of oomycete effector associated with host adaptation.</title>
        <authorList>
            <person name="Gaulin E."/>
        </authorList>
    </citation>
    <scope>NUCLEOTIDE SEQUENCE</scope>
    <source>
        <strain evidence="6">CBS 578.67</strain>
    </source>
</reference>
<evidence type="ECO:0000256" key="4">
    <source>
        <dbReference type="ARBA" id="ARBA00023329"/>
    </source>
</evidence>
<dbReference type="Gene3D" id="1.25.40.90">
    <property type="match status" value="1"/>
</dbReference>
<feature type="compositionally biased region" description="Polar residues" evidence="5">
    <location>
        <begin position="819"/>
        <end position="836"/>
    </location>
</feature>
<evidence type="ECO:0000313" key="6">
    <source>
        <dbReference type="EMBL" id="KAF0688438.1"/>
    </source>
</evidence>
<comment type="subcellular location">
    <subcellularLocation>
        <location evidence="1">Cytoplasmic vesicle</location>
    </subcellularLocation>
    <subcellularLocation>
        <location evidence="2">Golgi apparatus</location>
    </subcellularLocation>
</comment>
<evidence type="ECO:0000256" key="3">
    <source>
        <dbReference type="ARBA" id="ARBA00023034"/>
    </source>
</evidence>
<keyword evidence="4" id="KW-0968">Cytoplasmic vesicle</keyword>
<dbReference type="OrthoDB" id="118154at2759"/>
<dbReference type="CDD" id="cd03572">
    <property type="entry name" value="ENTH_like_Tepsin"/>
    <property type="match status" value="1"/>
</dbReference>
<feature type="compositionally biased region" description="Polar residues" evidence="5">
    <location>
        <begin position="162"/>
        <end position="182"/>
    </location>
</feature>
<dbReference type="EMBL" id="VJMH01006725">
    <property type="protein sequence ID" value="KAF0688438.1"/>
    <property type="molecule type" value="Genomic_DNA"/>
</dbReference>
<keyword evidence="8" id="KW-1185">Reference proteome</keyword>
<accession>A0A485LEJ5</accession>
<feature type="compositionally biased region" description="Low complexity" evidence="5">
    <location>
        <begin position="781"/>
        <end position="798"/>
    </location>
</feature>
<feature type="region of interest" description="Disordered" evidence="5">
    <location>
        <begin position="711"/>
        <end position="764"/>
    </location>
</feature>